<keyword evidence="10" id="KW-1185">Reference proteome</keyword>
<feature type="signal peptide" evidence="7">
    <location>
        <begin position="1"/>
        <end position="27"/>
    </location>
</feature>
<keyword evidence="2" id="KW-0964">Secreted</keyword>
<evidence type="ECO:0000256" key="1">
    <source>
        <dbReference type="ARBA" id="ARBA00004613"/>
    </source>
</evidence>
<proteinExistence type="predicted"/>
<feature type="transmembrane region" description="Helical" evidence="6">
    <location>
        <begin position="221"/>
        <end position="239"/>
    </location>
</feature>
<feature type="domain" description="CFEM" evidence="8">
    <location>
        <begin position="6"/>
        <end position="116"/>
    </location>
</feature>
<protein>
    <recommendedName>
        <fullName evidence="8">CFEM domain-containing protein</fullName>
    </recommendedName>
</protein>
<name>A0ABR3JXM6_9AGAR</name>
<feature type="compositionally biased region" description="Low complexity" evidence="5">
    <location>
        <begin position="125"/>
        <end position="137"/>
    </location>
</feature>
<evidence type="ECO:0000256" key="2">
    <source>
        <dbReference type="ARBA" id="ARBA00022525"/>
    </source>
</evidence>
<reference evidence="10" key="1">
    <citation type="submission" date="2024-06" db="EMBL/GenBank/DDBJ databases">
        <title>Multi-omics analyses provide insights into the biosynthesis of the anticancer antibiotic pleurotin in Hohenbuehelia grisea.</title>
        <authorList>
            <person name="Weaver J.A."/>
            <person name="Alberti F."/>
        </authorList>
    </citation>
    <scope>NUCLEOTIDE SEQUENCE [LARGE SCALE GENOMIC DNA]</scope>
    <source>
        <strain evidence="10">T-177</strain>
    </source>
</reference>
<evidence type="ECO:0000313" key="9">
    <source>
        <dbReference type="EMBL" id="KAL0960601.1"/>
    </source>
</evidence>
<keyword evidence="6" id="KW-0812">Transmembrane</keyword>
<evidence type="ECO:0000256" key="4">
    <source>
        <dbReference type="ARBA" id="ARBA00023157"/>
    </source>
</evidence>
<sequence length="240" mass="24388">MPLPFALRDVFATAAVMIPLFASVARAQDGDFALCAVTCTLAAAMFAGCDYGNQYCFCTSERALFAAEMCQKTTCGPADGAIAAAGLKALCSIVSPSGTTTPGSGPSIASRPMTVTKIITTTVTSASRSRRIPASSSKTTHSHSRETGAFTMANIPNPSAAARGGTATLHAPHPTSRPAAGSSTLTITPTSTTTTSIFQPPKGVPPTVPIISAARPATSTVSIWSLILPLFLAIALAGLL</sequence>
<comment type="subcellular location">
    <subcellularLocation>
        <location evidence="1">Secreted</location>
    </subcellularLocation>
</comment>
<organism evidence="9 10">
    <name type="scientific">Hohenbuehelia grisea</name>
    <dbReference type="NCBI Taxonomy" id="104357"/>
    <lineage>
        <taxon>Eukaryota</taxon>
        <taxon>Fungi</taxon>
        <taxon>Dikarya</taxon>
        <taxon>Basidiomycota</taxon>
        <taxon>Agaricomycotina</taxon>
        <taxon>Agaricomycetes</taxon>
        <taxon>Agaricomycetidae</taxon>
        <taxon>Agaricales</taxon>
        <taxon>Pleurotineae</taxon>
        <taxon>Pleurotaceae</taxon>
        <taxon>Hohenbuehelia</taxon>
    </lineage>
</organism>
<dbReference type="InterPro" id="IPR008427">
    <property type="entry name" value="Extracellular_membr_CFEM_dom"/>
</dbReference>
<keyword evidence="3 7" id="KW-0732">Signal</keyword>
<accession>A0ABR3JXM6</accession>
<feature type="region of interest" description="Disordered" evidence="5">
    <location>
        <begin position="125"/>
        <end position="146"/>
    </location>
</feature>
<gene>
    <name evidence="9" type="ORF">HGRIS_005633</name>
</gene>
<keyword evidence="6" id="KW-1133">Transmembrane helix</keyword>
<keyword evidence="6" id="KW-0472">Membrane</keyword>
<comment type="caution">
    <text evidence="9">The sequence shown here is derived from an EMBL/GenBank/DDBJ whole genome shotgun (WGS) entry which is preliminary data.</text>
</comment>
<dbReference type="EMBL" id="JASNQZ010000001">
    <property type="protein sequence ID" value="KAL0960601.1"/>
    <property type="molecule type" value="Genomic_DNA"/>
</dbReference>
<evidence type="ECO:0000256" key="6">
    <source>
        <dbReference type="SAM" id="Phobius"/>
    </source>
</evidence>
<evidence type="ECO:0000313" key="10">
    <source>
        <dbReference type="Proteomes" id="UP001556367"/>
    </source>
</evidence>
<evidence type="ECO:0000256" key="3">
    <source>
        <dbReference type="ARBA" id="ARBA00022729"/>
    </source>
</evidence>
<evidence type="ECO:0000259" key="8">
    <source>
        <dbReference type="PROSITE" id="PS52012"/>
    </source>
</evidence>
<keyword evidence="4" id="KW-1015">Disulfide bond</keyword>
<evidence type="ECO:0000256" key="5">
    <source>
        <dbReference type="SAM" id="MobiDB-lite"/>
    </source>
</evidence>
<evidence type="ECO:0000256" key="7">
    <source>
        <dbReference type="SAM" id="SignalP"/>
    </source>
</evidence>
<dbReference type="PROSITE" id="PS52012">
    <property type="entry name" value="CFEM"/>
    <property type="match status" value="1"/>
</dbReference>
<dbReference type="Proteomes" id="UP001556367">
    <property type="component" value="Unassembled WGS sequence"/>
</dbReference>
<feature type="chain" id="PRO_5046578953" description="CFEM domain-containing protein" evidence="7">
    <location>
        <begin position="28"/>
        <end position="240"/>
    </location>
</feature>
<feature type="region of interest" description="Disordered" evidence="5">
    <location>
        <begin position="161"/>
        <end position="184"/>
    </location>
</feature>